<organism evidence="2 3">
    <name type="scientific">Paenibacillus suaedae</name>
    <dbReference type="NCBI Taxonomy" id="3077233"/>
    <lineage>
        <taxon>Bacteria</taxon>
        <taxon>Bacillati</taxon>
        <taxon>Bacillota</taxon>
        <taxon>Bacilli</taxon>
        <taxon>Bacillales</taxon>
        <taxon>Paenibacillaceae</taxon>
        <taxon>Paenibacillus</taxon>
    </lineage>
</organism>
<accession>A0AAJ2JUA7</accession>
<dbReference type="AlphaFoldDB" id="A0AAJ2JUA7"/>
<dbReference type="Proteomes" id="UP001250538">
    <property type="component" value="Unassembled WGS sequence"/>
</dbReference>
<feature type="region of interest" description="Disordered" evidence="1">
    <location>
        <begin position="58"/>
        <end position="78"/>
    </location>
</feature>
<sequence length="78" mass="8418">MLPQSSNLGASPISYPSAFTDIVAGIEDCRDFTVMAASLAGGRSLQCMLIQRKYMQHAEQSRSGTHGDKSCRPEQAVL</sequence>
<evidence type="ECO:0000256" key="1">
    <source>
        <dbReference type="SAM" id="MobiDB-lite"/>
    </source>
</evidence>
<dbReference type="RefSeq" id="WP_315743987.1">
    <property type="nucleotide sequence ID" value="NZ_JAVYAA010000001.1"/>
</dbReference>
<evidence type="ECO:0000313" key="3">
    <source>
        <dbReference type="Proteomes" id="UP001250538"/>
    </source>
</evidence>
<reference evidence="3" key="1">
    <citation type="submission" date="2023-09" db="EMBL/GenBank/DDBJ databases">
        <title>Paenibacillus sp. chi10 Genome sequencing and assembly.</title>
        <authorList>
            <person name="Kim I."/>
        </authorList>
    </citation>
    <scope>NUCLEOTIDE SEQUENCE [LARGE SCALE GENOMIC DNA]</scope>
    <source>
        <strain evidence="3">chi10</strain>
    </source>
</reference>
<protein>
    <submittedName>
        <fullName evidence="2">Uncharacterized protein</fullName>
    </submittedName>
</protein>
<dbReference type="EMBL" id="JAVYAA010000001">
    <property type="protein sequence ID" value="MDT8975799.1"/>
    <property type="molecule type" value="Genomic_DNA"/>
</dbReference>
<comment type="caution">
    <text evidence="2">The sequence shown here is derived from an EMBL/GenBank/DDBJ whole genome shotgun (WGS) entry which is preliminary data.</text>
</comment>
<gene>
    <name evidence="2" type="ORF">RQP50_06045</name>
</gene>
<keyword evidence="3" id="KW-1185">Reference proteome</keyword>
<proteinExistence type="predicted"/>
<evidence type="ECO:0000313" key="2">
    <source>
        <dbReference type="EMBL" id="MDT8975799.1"/>
    </source>
</evidence>
<name>A0AAJ2JUA7_9BACL</name>